<evidence type="ECO:0000256" key="8">
    <source>
        <dbReference type="ARBA" id="ARBA00023008"/>
    </source>
</evidence>
<dbReference type="Pfam" id="PF00127">
    <property type="entry name" value="Copper-bind"/>
    <property type="match status" value="1"/>
</dbReference>
<dbReference type="SUPFAM" id="SSF49503">
    <property type="entry name" value="Cupredoxins"/>
    <property type="match status" value="1"/>
</dbReference>
<keyword evidence="4" id="KW-0813">Transport</keyword>
<keyword evidence="13" id="KW-1185">Reference proteome</keyword>
<evidence type="ECO:0000313" key="12">
    <source>
        <dbReference type="EMBL" id="WDR03137.1"/>
    </source>
</evidence>
<dbReference type="InterPro" id="IPR008972">
    <property type="entry name" value="Cupredoxin"/>
</dbReference>
<keyword evidence="7" id="KW-0249">Electron transport</keyword>
<keyword evidence="5" id="KW-0479">Metal-binding</keyword>
<dbReference type="PRINTS" id="PR00156">
    <property type="entry name" value="COPPERBLUE"/>
</dbReference>
<evidence type="ECO:0000259" key="11">
    <source>
        <dbReference type="Pfam" id="PF00127"/>
    </source>
</evidence>
<evidence type="ECO:0000256" key="5">
    <source>
        <dbReference type="ARBA" id="ARBA00022723"/>
    </source>
</evidence>
<dbReference type="Proteomes" id="UP001220530">
    <property type="component" value="Chromosome"/>
</dbReference>
<dbReference type="EMBL" id="CP118246">
    <property type="protein sequence ID" value="WDR03137.1"/>
    <property type="molecule type" value="Genomic_DNA"/>
</dbReference>
<feature type="domain" description="Blue (type 1) copper" evidence="11">
    <location>
        <begin position="30"/>
        <end position="116"/>
    </location>
</feature>
<feature type="chain" id="PRO_5045544217" description="Pseudoazurin" evidence="10">
    <location>
        <begin position="25"/>
        <end position="148"/>
    </location>
</feature>
<evidence type="ECO:0000256" key="1">
    <source>
        <dbReference type="ARBA" id="ARBA00001935"/>
    </source>
</evidence>
<comment type="subcellular location">
    <subcellularLocation>
        <location evidence="2">Periplasm</location>
    </subcellularLocation>
</comment>
<dbReference type="NCBIfam" id="TIGR02375">
    <property type="entry name" value="pseudoazurin"/>
    <property type="match status" value="1"/>
</dbReference>
<keyword evidence="10" id="KW-0732">Signal</keyword>
<evidence type="ECO:0000256" key="7">
    <source>
        <dbReference type="ARBA" id="ARBA00022982"/>
    </source>
</evidence>
<evidence type="ECO:0000256" key="4">
    <source>
        <dbReference type="ARBA" id="ARBA00022448"/>
    </source>
</evidence>
<dbReference type="InterPro" id="IPR002386">
    <property type="entry name" value="Amicyanin/Pseudoazurin"/>
</dbReference>
<protein>
    <recommendedName>
        <fullName evidence="3 9">Pseudoazurin</fullName>
    </recommendedName>
</protein>
<evidence type="ECO:0000256" key="2">
    <source>
        <dbReference type="ARBA" id="ARBA00004418"/>
    </source>
</evidence>
<dbReference type="InterPro" id="IPR000923">
    <property type="entry name" value="BlueCu_1"/>
</dbReference>
<evidence type="ECO:0000313" key="13">
    <source>
        <dbReference type="Proteomes" id="UP001220530"/>
    </source>
</evidence>
<dbReference type="InterPro" id="IPR012745">
    <property type="entry name" value="Pseudoazurin"/>
</dbReference>
<keyword evidence="6" id="KW-0574">Periplasm</keyword>
<gene>
    <name evidence="12" type="ORF">PSQ19_02780</name>
</gene>
<accession>A0ABY7YPM5</accession>
<dbReference type="Gene3D" id="2.60.40.420">
    <property type="entry name" value="Cupredoxins - blue copper proteins"/>
    <property type="match status" value="1"/>
</dbReference>
<evidence type="ECO:0000256" key="10">
    <source>
        <dbReference type="SAM" id="SignalP"/>
    </source>
</evidence>
<keyword evidence="8" id="KW-0186">Copper</keyword>
<sequence>MRTAIKTAIIALGFAGLALAPTYAADFEIKMLNKGAAGAMVFEPAFVKIQPGDTVNFVVVDKGHDVESIKGMLPEGVEAFKSKISQPFSMTFDVPGAYGFKCTPHFAMGMIGMVFVGDELANLDAAKAVKVPRKPQERFDAIYAEAGL</sequence>
<dbReference type="InterPro" id="IPR028871">
    <property type="entry name" value="BlueCu_1_BS"/>
</dbReference>
<comment type="cofactor">
    <cofactor evidence="1">
        <name>Cu cation</name>
        <dbReference type="ChEBI" id="CHEBI:23378"/>
    </cofactor>
</comment>
<dbReference type="PROSITE" id="PS00196">
    <property type="entry name" value="COPPER_BLUE"/>
    <property type="match status" value="1"/>
</dbReference>
<dbReference type="InterPro" id="IPR001235">
    <property type="entry name" value="Copper_blue_Plastocyanin"/>
</dbReference>
<evidence type="ECO:0000256" key="9">
    <source>
        <dbReference type="NCBIfam" id="TIGR02375"/>
    </source>
</evidence>
<feature type="signal peptide" evidence="10">
    <location>
        <begin position="1"/>
        <end position="24"/>
    </location>
</feature>
<evidence type="ECO:0000256" key="3">
    <source>
        <dbReference type="ARBA" id="ARBA00016984"/>
    </source>
</evidence>
<dbReference type="PRINTS" id="PR00155">
    <property type="entry name" value="AMICYANIN"/>
</dbReference>
<proteinExistence type="predicted"/>
<name>A0ABY7YPM5_9HYPH</name>
<dbReference type="RefSeq" id="WP_282219539.1">
    <property type="nucleotide sequence ID" value="NZ_CP118246.1"/>
</dbReference>
<evidence type="ECO:0000256" key="6">
    <source>
        <dbReference type="ARBA" id="ARBA00022764"/>
    </source>
</evidence>
<organism evidence="12 13">
    <name type="scientific">Devosia algicola</name>
    <dbReference type="NCBI Taxonomy" id="3026418"/>
    <lineage>
        <taxon>Bacteria</taxon>
        <taxon>Pseudomonadati</taxon>
        <taxon>Pseudomonadota</taxon>
        <taxon>Alphaproteobacteria</taxon>
        <taxon>Hyphomicrobiales</taxon>
        <taxon>Devosiaceae</taxon>
        <taxon>Devosia</taxon>
    </lineage>
</organism>
<dbReference type="CDD" id="cd04218">
    <property type="entry name" value="Pseudoazurin"/>
    <property type="match status" value="1"/>
</dbReference>
<reference evidence="12 13" key="1">
    <citation type="submission" date="2023-02" db="EMBL/GenBank/DDBJ databases">
        <title>Devosia algicola sp. nov., isolated from the phycosphere of marine algae.</title>
        <authorList>
            <person name="Kim J.M."/>
            <person name="Lee J.K."/>
            <person name="Choi B.J."/>
            <person name="Bayburt H."/>
            <person name="Jeon C.O."/>
        </authorList>
    </citation>
    <scope>NUCLEOTIDE SEQUENCE [LARGE SCALE GENOMIC DNA]</scope>
    <source>
        <strain evidence="12 13">G20-9</strain>
    </source>
</reference>